<dbReference type="Proteomes" id="UP000176429">
    <property type="component" value="Unassembled WGS sequence"/>
</dbReference>
<reference evidence="2 3" key="1">
    <citation type="journal article" date="2016" name="Nat. Commun.">
        <title>Thousands of microbial genomes shed light on interconnected biogeochemical processes in an aquifer system.</title>
        <authorList>
            <person name="Anantharaman K."/>
            <person name="Brown C.T."/>
            <person name="Hug L.A."/>
            <person name="Sharon I."/>
            <person name="Castelle C.J."/>
            <person name="Probst A.J."/>
            <person name="Thomas B.C."/>
            <person name="Singh A."/>
            <person name="Wilkins M.J."/>
            <person name="Karaoz U."/>
            <person name="Brodie E.L."/>
            <person name="Williams K.H."/>
            <person name="Hubbard S.S."/>
            <person name="Banfield J.F."/>
        </authorList>
    </citation>
    <scope>NUCLEOTIDE SEQUENCE [LARGE SCALE GENOMIC DNA]</scope>
</reference>
<feature type="compositionally biased region" description="Basic and acidic residues" evidence="1">
    <location>
        <begin position="1"/>
        <end position="13"/>
    </location>
</feature>
<protein>
    <submittedName>
        <fullName evidence="2">Uncharacterized protein</fullName>
    </submittedName>
</protein>
<evidence type="ECO:0000313" key="2">
    <source>
        <dbReference type="EMBL" id="OHA40269.1"/>
    </source>
</evidence>
<comment type="caution">
    <text evidence="2">The sequence shown here is derived from an EMBL/GenBank/DDBJ whole genome shotgun (WGS) entry which is preliminary data.</text>
</comment>
<dbReference type="AlphaFoldDB" id="A0A1G2NXS9"/>
<feature type="region of interest" description="Disordered" evidence="1">
    <location>
        <begin position="1"/>
        <end position="29"/>
    </location>
</feature>
<name>A0A1G2NXS9_9BACT</name>
<accession>A0A1G2NXS9</accession>
<dbReference type="EMBL" id="MHSH01000053">
    <property type="protein sequence ID" value="OHA40269.1"/>
    <property type="molecule type" value="Genomic_DNA"/>
</dbReference>
<proteinExistence type="predicted"/>
<evidence type="ECO:0000256" key="1">
    <source>
        <dbReference type="SAM" id="MobiDB-lite"/>
    </source>
</evidence>
<evidence type="ECO:0000313" key="3">
    <source>
        <dbReference type="Proteomes" id="UP000176429"/>
    </source>
</evidence>
<gene>
    <name evidence="2" type="ORF">A3H68_00785</name>
</gene>
<organism evidence="2 3">
    <name type="scientific">Candidatus Taylorbacteria bacterium RIFCSPLOWO2_02_FULL_46_40</name>
    <dbReference type="NCBI Taxonomy" id="1802329"/>
    <lineage>
        <taxon>Bacteria</taxon>
        <taxon>Candidatus Tayloriibacteriota</taxon>
    </lineage>
</organism>
<sequence>MSTETKEKTETRATETTGRLIGVQHRKKQTKEGEARPTILWIEDGASTEGSSGVQIELQDDLAELDFVHGKLPTLWRAVATGENLTGIERHHIHFREPEDNETLESVSSIWPLASLDLEIKNRGRKNEKCKLLGIPAATAAAFTGMRQGDILLSIFGGSGHKLMVALINKATEIGACVLLTSPHNLKRAREAARASKDDDASTLVLMYRATPQMFHEMFERDVVTWDVLHAWDMTEEAMKQRLVLVQRAEEAASYSVYASREYVGSQLAQKVLDAKMGDKTVTDVIQSEKEAQEKLEESIAEHPLYQRLFSGIKGVGPRFFGKIMSAVQDVRRFPRKGIGAFLLFSGQAVVIVNGKHTIQRFRRQKAGENYPTPGNPTLRQAIWLLVDLQLSRQKDSTVWGKRFQEIKVKLRETHPYPELVCDTEIEIARSSAQIPEGWKIVFGKDKSYLFPEGRIREEGGKRILIVPPETIQLKGEWKTANGLCEITLLDGSKDYRPGTTRYTKIHIHKIAQRKLATEFMAWVFEEWWKFVEEQEAVRLRSQPAEQ</sequence>